<accession>F3KYV5</accession>
<comment type="caution">
    <text evidence="1">The sequence shown here is derived from an EMBL/GenBank/DDBJ whole genome shotgun (WGS) entry which is preliminary data.</text>
</comment>
<dbReference type="AlphaFoldDB" id="F3KYV5"/>
<reference evidence="1 2" key="1">
    <citation type="journal article" date="2011" name="J. Bacteriol.">
        <title>Genome sequence of strain IMCC3088, a proteorhodopsin-containing marine bacterium belonging to the OM60/NOR5 clade.</title>
        <authorList>
            <person name="Jang Y."/>
            <person name="Oh H.M."/>
            <person name="Kang I."/>
            <person name="Lee K."/>
            <person name="Yang S.J."/>
            <person name="Cho J.C."/>
        </authorList>
    </citation>
    <scope>NUCLEOTIDE SEQUENCE [LARGE SCALE GENOMIC DNA]</scope>
    <source>
        <strain evidence="1 2">IMCC3088</strain>
    </source>
</reference>
<organism evidence="1 2">
    <name type="scientific">Aequoribacter fuscus</name>
    <dbReference type="NCBI Taxonomy" id="2518989"/>
    <lineage>
        <taxon>Bacteria</taxon>
        <taxon>Pseudomonadati</taxon>
        <taxon>Pseudomonadota</taxon>
        <taxon>Gammaproteobacteria</taxon>
        <taxon>Cellvibrionales</taxon>
        <taxon>Halieaceae</taxon>
        <taxon>Aequoribacter</taxon>
    </lineage>
</organism>
<gene>
    <name evidence="1" type="ORF">IMCC3088_2359</name>
</gene>
<dbReference type="Proteomes" id="UP000005615">
    <property type="component" value="Unassembled WGS sequence"/>
</dbReference>
<proteinExistence type="predicted"/>
<sequence>MITSISAALNGLVSRVETFIKQLGVRPGAWQLRGATVVIIKGMDLRA</sequence>
<dbReference type="EMBL" id="AEIG01000006">
    <property type="protein sequence ID" value="EGG30778.1"/>
    <property type="molecule type" value="Genomic_DNA"/>
</dbReference>
<name>F3KYV5_9GAMM</name>
<keyword evidence="2" id="KW-1185">Reference proteome</keyword>
<evidence type="ECO:0000313" key="1">
    <source>
        <dbReference type="EMBL" id="EGG30778.1"/>
    </source>
</evidence>
<evidence type="ECO:0000313" key="2">
    <source>
        <dbReference type="Proteomes" id="UP000005615"/>
    </source>
</evidence>
<protein>
    <submittedName>
        <fullName evidence="1">Uncharacterized protein</fullName>
    </submittedName>
</protein>